<dbReference type="Gramene" id="ERN12282">
    <property type="protein sequence ID" value="ERN12282"/>
    <property type="gene ID" value="AMTR_s00034p00241410"/>
</dbReference>
<feature type="compositionally biased region" description="Acidic residues" evidence="1">
    <location>
        <begin position="1"/>
        <end position="10"/>
    </location>
</feature>
<feature type="compositionally biased region" description="Basic and acidic residues" evidence="1">
    <location>
        <begin position="11"/>
        <end position="22"/>
    </location>
</feature>
<evidence type="ECO:0000313" key="3">
    <source>
        <dbReference type="Proteomes" id="UP000017836"/>
    </source>
</evidence>
<organism evidence="2 3">
    <name type="scientific">Amborella trichopoda</name>
    <dbReference type="NCBI Taxonomy" id="13333"/>
    <lineage>
        <taxon>Eukaryota</taxon>
        <taxon>Viridiplantae</taxon>
        <taxon>Streptophyta</taxon>
        <taxon>Embryophyta</taxon>
        <taxon>Tracheophyta</taxon>
        <taxon>Spermatophyta</taxon>
        <taxon>Magnoliopsida</taxon>
        <taxon>Amborellales</taxon>
        <taxon>Amborellaceae</taxon>
        <taxon>Amborella</taxon>
    </lineage>
</organism>
<name>W1PQH8_AMBTC</name>
<sequence>MTEGVGDEGPDTIRGETAKESRGAGFELASLEVAINMAIVPSRVTPPAEVTLVTFASTVTPLAEYDS</sequence>
<reference evidence="3" key="1">
    <citation type="journal article" date="2013" name="Science">
        <title>The Amborella genome and the evolution of flowering plants.</title>
        <authorList>
            <consortium name="Amborella Genome Project"/>
        </authorList>
    </citation>
    <scope>NUCLEOTIDE SEQUENCE [LARGE SCALE GENOMIC DNA]</scope>
</reference>
<dbReference type="Proteomes" id="UP000017836">
    <property type="component" value="Unassembled WGS sequence"/>
</dbReference>
<gene>
    <name evidence="2" type="ORF">AMTR_s00034p00241410</name>
</gene>
<evidence type="ECO:0000313" key="2">
    <source>
        <dbReference type="EMBL" id="ERN12282.1"/>
    </source>
</evidence>
<keyword evidence="3" id="KW-1185">Reference proteome</keyword>
<dbReference type="AlphaFoldDB" id="W1PQH8"/>
<protein>
    <submittedName>
        <fullName evidence="2">Uncharacterized protein</fullName>
    </submittedName>
</protein>
<proteinExistence type="predicted"/>
<evidence type="ECO:0000256" key="1">
    <source>
        <dbReference type="SAM" id="MobiDB-lite"/>
    </source>
</evidence>
<accession>W1PQH8</accession>
<dbReference type="HOGENOM" id="CLU_202762_0_0_1"/>
<feature type="region of interest" description="Disordered" evidence="1">
    <location>
        <begin position="1"/>
        <end position="22"/>
    </location>
</feature>
<dbReference type="EMBL" id="KI392616">
    <property type="protein sequence ID" value="ERN12282.1"/>
    <property type="molecule type" value="Genomic_DNA"/>
</dbReference>